<gene>
    <name evidence="1" type="ORF">E5676_scaffold332G001360</name>
</gene>
<evidence type="ECO:0000313" key="2">
    <source>
        <dbReference type="Proteomes" id="UP000321947"/>
    </source>
</evidence>
<protein>
    <submittedName>
        <fullName evidence="1">Uncharacterized protein</fullName>
    </submittedName>
</protein>
<comment type="caution">
    <text evidence="1">The sequence shown here is derived from an EMBL/GenBank/DDBJ whole genome shotgun (WGS) entry which is preliminary data.</text>
</comment>
<dbReference type="EMBL" id="SSTD01011064">
    <property type="protein sequence ID" value="TYK10820.1"/>
    <property type="molecule type" value="Genomic_DNA"/>
</dbReference>
<accession>A0A5D3CHH3</accession>
<proteinExistence type="predicted"/>
<dbReference type="AlphaFoldDB" id="A0A5D3CHH3"/>
<sequence length="110" mass="11700">MDNKTLAVIDENQPMESPTTETLTTDDNLTIVDATDDNLTIVDATDDNLTIVDATVDNLTIVDATVDNLTIIAATNLIDAFIAIQAAVPTTADVRTTTIVGPLLLLVQFI</sequence>
<name>A0A5D3CHH3_CUCMM</name>
<dbReference type="Proteomes" id="UP000321947">
    <property type="component" value="Unassembled WGS sequence"/>
</dbReference>
<organism evidence="1 2">
    <name type="scientific">Cucumis melo var. makuwa</name>
    <name type="common">Oriental melon</name>
    <dbReference type="NCBI Taxonomy" id="1194695"/>
    <lineage>
        <taxon>Eukaryota</taxon>
        <taxon>Viridiplantae</taxon>
        <taxon>Streptophyta</taxon>
        <taxon>Embryophyta</taxon>
        <taxon>Tracheophyta</taxon>
        <taxon>Spermatophyta</taxon>
        <taxon>Magnoliopsida</taxon>
        <taxon>eudicotyledons</taxon>
        <taxon>Gunneridae</taxon>
        <taxon>Pentapetalae</taxon>
        <taxon>rosids</taxon>
        <taxon>fabids</taxon>
        <taxon>Cucurbitales</taxon>
        <taxon>Cucurbitaceae</taxon>
        <taxon>Benincaseae</taxon>
        <taxon>Cucumis</taxon>
    </lineage>
</organism>
<evidence type="ECO:0000313" key="1">
    <source>
        <dbReference type="EMBL" id="TYK10820.1"/>
    </source>
</evidence>
<reference evidence="1 2" key="1">
    <citation type="submission" date="2019-08" db="EMBL/GenBank/DDBJ databases">
        <title>Draft genome sequences of two oriental melons (Cucumis melo L. var makuwa).</title>
        <authorList>
            <person name="Kwon S.-Y."/>
        </authorList>
    </citation>
    <scope>NUCLEOTIDE SEQUENCE [LARGE SCALE GENOMIC DNA]</scope>
    <source>
        <strain evidence="2">cv. Chang Bougi</strain>
        <tissue evidence="1">Leaf</tissue>
    </source>
</reference>